<evidence type="ECO:0000259" key="1">
    <source>
        <dbReference type="Pfam" id="PF03028"/>
    </source>
</evidence>
<name>R0L048_ANAPL</name>
<dbReference type="Pfam" id="PF03028">
    <property type="entry name" value="Dynein_heavy"/>
    <property type="match status" value="1"/>
</dbReference>
<feature type="domain" description="Dynein heavy chain region D6 P-loop" evidence="1">
    <location>
        <begin position="1"/>
        <end position="57"/>
    </location>
</feature>
<feature type="non-terminal residue" evidence="2">
    <location>
        <position position="77"/>
    </location>
</feature>
<dbReference type="Gene3D" id="3.40.50.300">
    <property type="entry name" value="P-loop containing nucleotide triphosphate hydrolases"/>
    <property type="match status" value="1"/>
</dbReference>
<organism evidence="2 3">
    <name type="scientific">Anas platyrhynchos</name>
    <name type="common">Mallard</name>
    <name type="synonym">Anas boschas</name>
    <dbReference type="NCBI Taxonomy" id="8839"/>
    <lineage>
        <taxon>Eukaryota</taxon>
        <taxon>Metazoa</taxon>
        <taxon>Chordata</taxon>
        <taxon>Craniata</taxon>
        <taxon>Vertebrata</taxon>
        <taxon>Euteleostomi</taxon>
        <taxon>Archelosauria</taxon>
        <taxon>Archosauria</taxon>
        <taxon>Dinosauria</taxon>
        <taxon>Saurischia</taxon>
        <taxon>Theropoda</taxon>
        <taxon>Coelurosauria</taxon>
        <taxon>Aves</taxon>
        <taxon>Neognathae</taxon>
        <taxon>Galloanserae</taxon>
        <taxon>Anseriformes</taxon>
        <taxon>Anatidae</taxon>
        <taxon>Anatinae</taxon>
        <taxon>Anas</taxon>
    </lineage>
</organism>
<dbReference type="EMBL" id="KB744582">
    <property type="protein sequence ID" value="EOA94804.1"/>
    <property type="molecule type" value="Genomic_DNA"/>
</dbReference>
<proteinExistence type="predicted"/>
<dbReference type="AlphaFoldDB" id="R0L048"/>
<dbReference type="GO" id="GO:0007018">
    <property type="term" value="P:microtubule-based movement"/>
    <property type="evidence" value="ECO:0007669"/>
    <property type="project" value="InterPro"/>
</dbReference>
<dbReference type="GO" id="GO:0051959">
    <property type="term" value="F:dynein light intermediate chain binding"/>
    <property type="evidence" value="ECO:0007669"/>
    <property type="project" value="InterPro"/>
</dbReference>
<feature type="non-terminal residue" evidence="2">
    <location>
        <position position="1"/>
    </location>
</feature>
<reference evidence="3" key="1">
    <citation type="journal article" date="2013" name="Nat. Genet.">
        <title>The duck genome and transcriptome provide insight into an avian influenza virus reservoir species.</title>
        <authorList>
            <person name="Huang Y."/>
            <person name="Li Y."/>
            <person name="Burt D.W."/>
            <person name="Chen H."/>
            <person name="Zhang Y."/>
            <person name="Qian W."/>
            <person name="Kim H."/>
            <person name="Gan S."/>
            <person name="Zhao Y."/>
            <person name="Li J."/>
            <person name="Yi K."/>
            <person name="Feng H."/>
            <person name="Zhu P."/>
            <person name="Li B."/>
            <person name="Liu Q."/>
            <person name="Fairley S."/>
            <person name="Magor K.E."/>
            <person name="Du Z."/>
            <person name="Hu X."/>
            <person name="Goodman L."/>
            <person name="Tafer H."/>
            <person name="Vignal A."/>
            <person name="Lee T."/>
            <person name="Kim K.W."/>
            <person name="Sheng Z."/>
            <person name="An Y."/>
            <person name="Searle S."/>
            <person name="Herrero J."/>
            <person name="Groenen M.A."/>
            <person name="Crooijmans R.P."/>
            <person name="Faraut T."/>
            <person name="Cai Q."/>
            <person name="Webster R.G."/>
            <person name="Aldridge J.R."/>
            <person name="Warren W.C."/>
            <person name="Bartschat S."/>
            <person name="Kehr S."/>
            <person name="Marz M."/>
            <person name="Stadler P.F."/>
            <person name="Smith J."/>
            <person name="Kraus R.H."/>
            <person name="Zhao Y."/>
            <person name="Ren L."/>
            <person name="Fei J."/>
            <person name="Morisson M."/>
            <person name="Kaiser P."/>
            <person name="Griffin D.K."/>
            <person name="Rao M."/>
            <person name="Pitel F."/>
            <person name="Wang J."/>
            <person name="Li N."/>
        </authorList>
    </citation>
    <scope>NUCLEOTIDE SEQUENCE [LARGE SCALE GENOMIC DNA]</scope>
</reference>
<dbReference type="PANTHER" id="PTHR46961:SF16">
    <property type="entry name" value="DYNEIN AXONEMAL HEAVY CHAIN 17-RELATED"/>
    <property type="match status" value="1"/>
</dbReference>
<dbReference type="GO" id="GO:0045505">
    <property type="term" value="F:dynein intermediate chain binding"/>
    <property type="evidence" value="ECO:0007669"/>
    <property type="project" value="InterPro"/>
</dbReference>
<dbReference type="Proteomes" id="UP000296049">
    <property type="component" value="Unassembled WGS sequence"/>
</dbReference>
<dbReference type="PANTHER" id="PTHR46961">
    <property type="entry name" value="DYNEIN HEAVY CHAIN 1, AXONEMAL-LIKE PROTEIN"/>
    <property type="match status" value="1"/>
</dbReference>
<dbReference type="InterPro" id="IPR026983">
    <property type="entry name" value="DHC"/>
</dbReference>
<accession>R0L048</accession>
<dbReference type="InterPro" id="IPR004273">
    <property type="entry name" value="Dynein_heavy_D6_P-loop"/>
</dbReference>
<protein>
    <submittedName>
        <fullName evidence="2">Dynein heavy chain 9, axonemal</fullName>
    </submittedName>
</protein>
<dbReference type="InterPro" id="IPR027417">
    <property type="entry name" value="P-loop_NTPase"/>
</dbReference>
<evidence type="ECO:0000313" key="2">
    <source>
        <dbReference type="EMBL" id="EOA94804.1"/>
    </source>
</evidence>
<keyword evidence="3" id="KW-1185">Reference proteome</keyword>
<sequence>QNIHLVAKWLSSLEKKLEQHSESSHQDFRVFISAEPAPSPDSHIIPQGILENSIKITNEAPTGMHANLHKALDNFTQ</sequence>
<evidence type="ECO:0000313" key="3">
    <source>
        <dbReference type="Proteomes" id="UP000296049"/>
    </source>
</evidence>
<gene>
    <name evidence="2" type="ORF">Anapl_17147</name>
</gene>
<dbReference type="GO" id="GO:0008569">
    <property type="term" value="F:minus-end-directed microtubule motor activity"/>
    <property type="evidence" value="ECO:0007669"/>
    <property type="project" value="InterPro"/>
</dbReference>
<dbReference type="GO" id="GO:0030286">
    <property type="term" value="C:dynein complex"/>
    <property type="evidence" value="ECO:0007669"/>
    <property type="project" value="InterPro"/>
</dbReference>